<dbReference type="InterPro" id="IPR011322">
    <property type="entry name" value="N-reg_PII-like_a/b"/>
</dbReference>
<feature type="domain" description="DUF2007" evidence="1">
    <location>
        <begin position="1"/>
        <end position="65"/>
    </location>
</feature>
<accession>A0A420WGK7</accession>
<dbReference type="Pfam" id="PF09413">
    <property type="entry name" value="DUF2007"/>
    <property type="match status" value="1"/>
</dbReference>
<dbReference type="InterPro" id="IPR018551">
    <property type="entry name" value="DUF2007"/>
</dbReference>
<dbReference type="Proteomes" id="UP000277424">
    <property type="component" value="Unassembled WGS sequence"/>
</dbReference>
<comment type="caution">
    <text evidence="2">The sequence shown here is derived from an EMBL/GenBank/DDBJ whole genome shotgun (WGS) entry which is preliminary data.</text>
</comment>
<dbReference type="Gene3D" id="3.30.70.790">
    <property type="entry name" value="UreE, C-terminal domain"/>
    <property type="match status" value="1"/>
</dbReference>
<organism evidence="2 3">
    <name type="scientific">Oceanibaculum indicum</name>
    <dbReference type="NCBI Taxonomy" id="526216"/>
    <lineage>
        <taxon>Bacteria</taxon>
        <taxon>Pseudomonadati</taxon>
        <taxon>Pseudomonadota</taxon>
        <taxon>Alphaproteobacteria</taxon>
        <taxon>Rhodospirillales</taxon>
        <taxon>Oceanibaculaceae</taxon>
        <taxon>Oceanibaculum</taxon>
    </lineage>
</organism>
<reference evidence="2 3" key="1">
    <citation type="submission" date="2018-10" db="EMBL/GenBank/DDBJ databases">
        <title>Comparative analysis of microorganisms from saline springs in Andes Mountain Range, Colombia.</title>
        <authorList>
            <person name="Rubin E."/>
        </authorList>
    </citation>
    <scope>NUCLEOTIDE SEQUENCE [LARGE SCALE GENOMIC DNA]</scope>
    <source>
        <strain evidence="2 3">USBA 36</strain>
    </source>
</reference>
<dbReference type="EMBL" id="RBIG01000002">
    <property type="protein sequence ID" value="RKQ70096.1"/>
    <property type="molecule type" value="Genomic_DNA"/>
</dbReference>
<gene>
    <name evidence="2" type="ORF">BCL74_2034</name>
</gene>
<evidence type="ECO:0000313" key="2">
    <source>
        <dbReference type="EMBL" id="RKQ70096.1"/>
    </source>
</evidence>
<name>A0A420WGK7_9PROT</name>
<proteinExistence type="predicted"/>
<sequence length="75" mass="8444">MRELMRTNDPVKLSWLVSLLADSGIEALVFDTHTSILEGSLGVLPRRLMVTDDEYDAACRLLRDAGEEPYEPGFF</sequence>
<dbReference type="RefSeq" id="WP_008945402.1">
    <property type="nucleotide sequence ID" value="NZ_RBIG01000002.1"/>
</dbReference>
<dbReference type="OrthoDB" id="5297170at2"/>
<dbReference type="AlphaFoldDB" id="A0A420WGK7"/>
<evidence type="ECO:0000259" key="1">
    <source>
        <dbReference type="Pfam" id="PF09413"/>
    </source>
</evidence>
<protein>
    <submittedName>
        <fullName evidence="2">Putative signal transducing protein</fullName>
    </submittedName>
</protein>
<evidence type="ECO:0000313" key="3">
    <source>
        <dbReference type="Proteomes" id="UP000277424"/>
    </source>
</evidence>
<dbReference type="SUPFAM" id="SSF54913">
    <property type="entry name" value="GlnB-like"/>
    <property type="match status" value="1"/>
</dbReference>